<gene>
    <name evidence="15" type="ORF">A3D25_02830</name>
</gene>
<feature type="domain" description="DUS-like FMN-binding" evidence="14">
    <location>
        <begin position="224"/>
        <end position="332"/>
    </location>
</feature>
<dbReference type="SUPFAM" id="SSF51395">
    <property type="entry name" value="FMN-linked oxidoreductases"/>
    <property type="match status" value="1"/>
</dbReference>
<keyword evidence="6" id="KW-0521">NADP</keyword>
<dbReference type="CDD" id="cd02801">
    <property type="entry name" value="DUS_like_FMN"/>
    <property type="match status" value="1"/>
</dbReference>
<evidence type="ECO:0000256" key="6">
    <source>
        <dbReference type="ARBA" id="ARBA00022857"/>
    </source>
</evidence>
<dbReference type="GO" id="GO:0017150">
    <property type="term" value="F:tRNA dihydrouridine synthase activity"/>
    <property type="evidence" value="ECO:0007669"/>
    <property type="project" value="InterPro"/>
</dbReference>
<evidence type="ECO:0000256" key="1">
    <source>
        <dbReference type="ARBA" id="ARBA00002790"/>
    </source>
</evidence>
<accession>A0A1F5KJ77</accession>
<feature type="active site" description="Proton donor" evidence="12">
    <location>
        <position position="106"/>
    </location>
</feature>
<dbReference type="InterPro" id="IPR013785">
    <property type="entry name" value="Aldolase_TIM"/>
</dbReference>
<evidence type="ECO:0000256" key="5">
    <source>
        <dbReference type="ARBA" id="ARBA00022694"/>
    </source>
</evidence>
<name>A0A1F5KJ77_9BACT</name>
<feature type="binding site" evidence="13">
    <location>
        <position position="147"/>
    </location>
    <ligand>
        <name>FMN</name>
        <dbReference type="ChEBI" id="CHEBI:58210"/>
    </ligand>
</feature>
<organism evidence="15 16">
    <name type="scientific">Candidatus Daviesbacteria bacterium RIFCSPHIGHO2_02_FULL_43_12</name>
    <dbReference type="NCBI Taxonomy" id="1797776"/>
    <lineage>
        <taxon>Bacteria</taxon>
        <taxon>Candidatus Daviesiibacteriota</taxon>
    </lineage>
</organism>
<evidence type="ECO:0000259" key="14">
    <source>
        <dbReference type="Pfam" id="PF01207"/>
    </source>
</evidence>
<comment type="caution">
    <text evidence="15">The sequence shown here is derived from an EMBL/GenBank/DDBJ whole genome shotgun (WGS) entry which is preliminary data.</text>
</comment>
<reference evidence="15 16" key="1">
    <citation type="journal article" date="2016" name="Nat. Commun.">
        <title>Thousands of microbial genomes shed light on interconnected biogeochemical processes in an aquifer system.</title>
        <authorList>
            <person name="Anantharaman K."/>
            <person name="Brown C.T."/>
            <person name="Hug L.A."/>
            <person name="Sharon I."/>
            <person name="Castelle C.J."/>
            <person name="Probst A.J."/>
            <person name="Thomas B.C."/>
            <person name="Singh A."/>
            <person name="Wilkins M.J."/>
            <person name="Karaoz U."/>
            <person name="Brodie E.L."/>
            <person name="Williams K.H."/>
            <person name="Hubbard S.S."/>
            <person name="Banfield J.F."/>
        </authorList>
    </citation>
    <scope>NUCLEOTIDE SEQUENCE [LARGE SCALE GENOMIC DNA]</scope>
</reference>
<dbReference type="PANTHER" id="PTHR45846">
    <property type="entry name" value="TRNA-DIHYDROURIDINE(47) SYNTHASE [NAD(P)(+)]-LIKE"/>
    <property type="match status" value="1"/>
</dbReference>
<evidence type="ECO:0000256" key="9">
    <source>
        <dbReference type="ARBA" id="ARBA00048205"/>
    </source>
</evidence>
<feature type="binding site" evidence="13">
    <location>
        <position position="175"/>
    </location>
    <ligand>
        <name>FMN</name>
        <dbReference type="ChEBI" id="CHEBI:58210"/>
    </ligand>
</feature>
<dbReference type="Gene3D" id="1.10.1200.80">
    <property type="entry name" value="Putative flavin oxidoreducatase, domain 2"/>
    <property type="match status" value="1"/>
</dbReference>
<evidence type="ECO:0000256" key="4">
    <source>
        <dbReference type="ARBA" id="ARBA00022643"/>
    </source>
</evidence>
<keyword evidence="4 11" id="KW-0288">FMN</keyword>
<dbReference type="GO" id="GO:0000049">
    <property type="term" value="F:tRNA binding"/>
    <property type="evidence" value="ECO:0007669"/>
    <property type="project" value="UniProtKB-KW"/>
</dbReference>
<evidence type="ECO:0000256" key="2">
    <source>
        <dbReference type="ARBA" id="ARBA00022555"/>
    </source>
</evidence>
<keyword evidence="2" id="KW-0820">tRNA-binding</keyword>
<evidence type="ECO:0000256" key="7">
    <source>
        <dbReference type="ARBA" id="ARBA00022884"/>
    </source>
</evidence>
<comment type="function">
    <text evidence="1 11">Catalyzes the synthesis of 5,6-dihydrouridine (D), a modified base found in the D-loop of most tRNAs, via the reduction of the C5-C6 double bond in target uridines.</text>
</comment>
<dbReference type="PIRSF" id="PIRSF006621">
    <property type="entry name" value="Dus"/>
    <property type="match status" value="1"/>
</dbReference>
<dbReference type="InterPro" id="IPR001269">
    <property type="entry name" value="DUS_fam"/>
</dbReference>
<dbReference type="Gene3D" id="3.20.20.70">
    <property type="entry name" value="Aldolase class I"/>
    <property type="match status" value="1"/>
</dbReference>
<comment type="catalytic activity">
    <reaction evidence="10">
        <text>a 5,6-dihydrouridine in tRNA + NAD(+) = a uridine in tRNA + NADH + H(+)</text>
        <dbReference type="Rhea" id="RHEA:54452"/>
        <dbReference type="Rhea" id="RHEA-COMP:13339"/>
        <dbReference type="Rhea" id="RHEA-COMP:13887"/>
        <dbReference type="ChEBI" id="CHEBI:15378"/>
        <dbReference type="ChEBI" id="CHEBI:57540"/>
        <dbReference type="ChEBI" id="CHEBI:57945"/>
        <dbReference type="ChEBI" id="CHEBI:65315"/>
        <dbReference type="ChEBI" id="CHEBI:74443"/>
    </reaction>
</comment>
<sequence>MSNFWQKLKKNNKPFFVLAPMDDVTDVVFRQLICTTAKPDVLFTEFTNVDGLNSKGQDKLMPRLLFEPNEHPIVAQIWGQNPENYFKTAQMLVEMGFDGIDINMGCPVSKVVRSGSCGGLIREPERAKEIILATREGAAEKIPVSVKTRIGDKEIATEEWIGFLLSLKLDALTVHGRTVKEQSKVPAHWDEIAKAVALRDKSQESSVNPDPDKVGTGLIGVKETVIIGNGDVISYQDGLVKAKTSGVDGIMIGRGVFQNIFVFDPAKTNADLSVQERMDLLTRHTQMFVARWGNTKNFNILKKFFKIYASDFEGASELRVNLMETKNLEEVESVIHNFNHG</sequence>
<comment type="catalytic activity">
    <reaction evidence="9">
        <text>a 5,6-dihydrouridine in tRNA + NADP(+) = a uridine in tRNA + NADPH + H(+)</text>
        <dbReference type="Rhea" id="RHEA:23624"/>
        <dbReference type="Rhea" id="RHEA-COMP:13339"/>
        <dbReference type="Rhea" id="RHEA-COMP:13887"/>
        <dbReference type="ChEBI" id="CHEBI:15378"/>
        <dbReference type="ChEBI" id="CHEBI:57783"/>
        <dbReference type="ChEBI" id="CHEBI:58349"/>
        <dbReference type="ChEBI" id="CHEBI:65315"/>
        <dbReference type="ChEBI" id="CHEBI:74443"/>
    </reaction>
</comment>
<dbReference type="Proteomes" id="UP000177328">
    <property type="component" value="Unassembled WGS sequence"/>
</dbReference>
<evidence type="ECO:0000256" key="3">
    <source>
        <dbReference type="ARBA" id="ARBA00022630"/>
    </source>
</evidence>
<protein>
    <recommendedName>
        <fullName evidence="11">tRNA-dihydrouridine synthase</fullName>
        <ecNumber evidence="11">1.3.1.-</ecNumber>
    </recommendedName>
</protein>
<comment type="similarity">
    <text evidence="11">Belongs to the dus family.</text>
</comment>
<dbReference type="EMBL" id="MFDD01000003">
    <property type="protein sequence ID" value="OGE40948.1"/>
    <property type="molecule type" value="Genomic_DNA"/>
</dbReference>
<comment type="cofactor">
    <cofactor evidence="11 13">
        <name>FMN</name>
        <dbReference type="ChEBI" id="CHEBI:58210"/>
    </cofactor>
</comment>
<evidence type="ECO:0000313" key="16">
    <source>
        <dbReference type="Proteomes" id="UP000177328"/>
    </source>
</evidence>
<evidence type="ECO:0000256" key="13">
    <source>
        <dbReference type="PIRSR" id="PIRSR006621-2"/>
    </source>
</evidence>
<feature type="binding site" evidence="13">
    <location>
        <begin position="253"/>
        <end position="254"/>
    </location>
    <ligand>
        <name>FMN</name>
        <dbReference type="ChEBI" id="CHEBI:58210"/>
    </ligand>
</feature>
<feature type="binding site" evidence="13">
    <location>
        <position position="76"/>
    </location>
    <ligand>
        <name>FMN</name>
        <dbReference type="ChEBI" id="CHEBI:58210"/>
    </ligand>
</feature>
<keyword evidence="13" id="KW-0547">Nucleotide-binding</keyword>
<keyword evidence="5 11" id="KW-0819">tRNA processing</keyword>
<keyword evidence="3 11" id="KW-0285">Flavoprotein</keyword>
<evidence type="ECO:0000313" key="15">
    <source>
        <dbReference type="EMBL" id="OGE40948.1"/>
    </source>
</evidence>
<dbReference type="PANTHER" id="PTHR45846:SF1">
    <property type="entry name" value="TRNA-DIHYDROURIDINE(47) SYNTHASE [NAD(P)(+)]-LIKE"/>
    <property type="match status" value="1"/>
</dbReference>
<keyword evidence="7" id="KW-0694">RNA-binding</keyword>
<evidence type="ECO:0000256" key="10">
    <source>
        <dbReference type="ARBA" id="ARBA00048802"/>
    </source>
</evidence>
<dbReference type="GO" id="GO:0050660">
    <property type="term" value="F:flavin adenine dinucleotide binding"/>
    <property type="evidence" value="ECO:0007669"/>
    <property type="project" value="InterPro"/>
</dbReference>
<dbReference type="AlphaFoldDB" id="A0A1F5KJ77"/>
<dbReference type="EC" id="1.3.1.-" evidence="11"/>
<evidence type="ECO:0000256" key="11">
    <source>
        <dbReference type="PIRNR" id="PIRNR006621"/>
    </source>
</evidence>
<dbReference type="Pfam" id="PF01207">
    <property type="entry name" value="Dus"/>
    <property type="match status" value="2"/>
</dbReference>
<proteinExistence type="inferred from homology"/>
<evidence type="ECO:0000256" key="12">
    <source>
        <dbReference type="PIRSR" id="PIRSR006621-1"/>
    </source>
</evidence>
<keyword evidence="8 11" id="KW-0560">Oxidoreductase</keyword>
<dbReference type="InterPro" id="IPR024036">
    <property type="entry name" value="tRNA-dHydroUridine_Synthase_C"/>
</dbReference>
<dbReference type="InterPro" id="IPR035587">
    <property type="entry name" value="DUS-like_FMN-bd"/>
</dbReference>
<feature type="domain" description="DUS-like FMN-binding" evidence="14">
    <location>
        <begin position="18"/>
        <end position="194"/>
    </location>
</feature>
<evidence type="ECO:0000256" key="8">
    <source>
        <dbReference type="ARBA" id="ARBA00023002"/>
    </source>
</evidence>